<dbReference type="EMBL" id="FMZC01000030">
    <property type="protein sequence ID" value="SDE75436.1"/>
    <property type="molecule type" value="Genomic_DNA"/>
</dbReference>
<keyword evidence="5 6" id="KW-0482">Metalloprotease</keyword>
<protein>
    <submittedName>
        <fullName evidence="11">Zn-dependent protease with chaperone function</fullName>
    </submittedName>
</protein>
<evidence type="ECO:0000256" key="1">
    <source>
        <dbReference type="ARBA" id="ARBA00022670"/>
    </source>
</evidence>
<keyword evidence="1 6" id="KW-0645">Protease</keyword>
<feature type="domain" description="DUF7092" evidence="10">
    <location>
        <begin position="20"/>
        <end position="107"/>
    </location>
</feature>
<comment type="cofactor">
    <cofactor evidence="6">
        <name>Zn(2+)</name>
        <dbReference type="ChEBI" id="CHEBI:29105"/>
    </cofactor>
    <text evidence="6">Binds 1 zinc ion per subunit.</text>
</comment>
<keyword evidence="4 6" id="KW-0862">Zinc</keyword>
<evidence type="ECO:0000256" key="8">
    <source>
        <dbReference type="SAM" id="Phobius"/>
    </source>
</evidence>
<evidence type="ECO:0000259" key="10">
    <source>
        <dbReference type="Pfam" id="PF23368"/>
    </source>
</evidence>
<dbReference type="Pfam" id="PF01435">
    <property type="entry name" value="Peptidase_M48"/>
    <property type="match status" value="1"/>
</dbReference>
<dbReference type="GO" id="GO:0051603">
    <property type="term" value="P:proteolysis involved in protein catabolic process"/>
    <property type="evidence" value="ECO:0007669"/>
    <property type="project" value="TreeGrafter"/>
</dbReference>
<feature type="transmembrane region" description="Helical" evidence="8">
    <location>
        <begin position="122"/>
        <end position="143"/>
    </location>
</feature>
<dbReference type="STRING" id="187868.SAMN05192589_13010"/>
<dbReference type="RefSeq" id="WP_092746177.1">
    <property type="nucleotide sequence ID" value="NZ_FMZC01000030.1"/>
</dbReference>
<dbReference type="PANTHER" id="PTHR22726">
    <property type="entry name" value="METALLOENDOPEPTIDASE OMA1"/>
    <property type="match status" value="1"/>
</dbReference>
<feature type="region of interest" description="Disordered" evidence="7">
    <location>
        <begin position="347"/>
        <end position="414"/>
    </location>
</feature>
<evidence type="ECO:0000256" key="3">
    <source>
        <dbReference type="ARBA" id="ARBA00022801"/>
    </source>
</evidence>
<keyword evidence="3 6" id="KW-0378">Hydrolase</keyword>
<keyword evidence="8" id="KW-1133">Transmembrane helix</keyword>
<proteinExistence type="inferred from homology"/>
<dbReference type="Pfam" id="PF23368">
    <property type="entry name" value="DUF7092"/>
    <property type="match status" value="1"/>
</dbReference>
<dbReference type="OrthoDB" id="9810445at2"/>
<reference evidence="11 12" key="1">
    <citation type="submission" date="2016-10" db="EMBL/GenBank/DDBJ databases">
        <authorList>
            <person name="de Groot N.N."/>
        </authorList>
    </citation>
    <scope>NUCLEOTIDE SEQUENCE [LARGE SCALE GENOMIC DNA]</scope>
    <source>
        <strain evidence="11 12">DSM 16619</strain>
    </source>
</reference>
<evidence type="ECO:0000256" key="4">
    <source>
        <dbReference type="ARBA" id="ARBA00022833"/>
    </source>
</evidence>
<dbReference type="InterPro" id="IPR051156">
    <property type="entry name" value="Mito/Outer_Membr_Metalloprot"/>
</dbReference>
<comment type="similarity">
    <text evidence="6">Belongs to the peptidase M48 family.</text>
</comment>
<keyword evidence="8" id="KW-0812">Transmembrane</keyword>
<keyword evidence="12" id="KW-1185">Reference proteome</keyword>
<name>A0A1G7FHK5_9BURK</name>
<dbReference type="GO" id="GO:0004222">
    <property type="term" value="F:metalloendopeptidase activity"/>
    <property type="evidence" value="ECO:0007669"/>
    <property type="project" value="InterPro"/>
</dbReference>
<evidence type="ECO:0000313" key="11">
    <source>
        <dbReference type="EMBL" id="SDE75436.1"/>
    </source>
</evidence>
<dbReference type="AlphaFoldDB" id="A0A1G7FHK5"/>
<dbReference type="Gene3D" id="3.30.2010.10">
    <property type="entry name" value="Metalloproteases ('zincins'), catalytic domain"/>
    <property type="match status" value="1"/>
</dbReference>
<dbReference type="GO" id="GO:0016020">
    <property type="term" value="C:membrane"/>
    <property type="evidence" value="ECO:0007669"/>
    <property type="project" value="TreeGrafter"/>
</dbReference>
<gene>
    <name evidence="11" type="ORF">SAMN05192589_13010</name>
</gene>
<dbReference type="GO" id="GO:0046872">
    <property type="term" value="F:metal ion binding"/>
    <property type="evidence" value="ECO:0007669"/>
    <property type="project" value="UniProtKB-KW"/>
</dbReference>
<dbReference type="Proteomes" id="UP000198781">
    <property type="component" value="Unassembled WGS sequence"/>
</dbReference>
<evidence type="ECO:0000256" key="6">
    <source>
        <dbReference type="RuleBase" id="RU003983"/>
    </source>
</evidence>
<evidence type="ECO:0000313" key="12">
    <source>
        <dbReference type="Proteomes" id="UP000198781"/>
    </source>
</evidence>
<dbReference type="CDD" id="cd07332">
    <property type="entry name" value="M48C_Oma1_like"/>
    <property type="match status" value="1"/>
</dbReference>
<evidence type="ECO:0000256" key="7">
    <source>
        <dbReference type="SAM" id="MobiDB-lite"/>
    </source>
</evidence>
<organism evidence="11 12">
    <name type="scientific">Paracidovorax valerianellae</name>
    <dbReference type="NCBI Taxonomy" id="187868"/>
    <lineage>
        <taxon>Bacteria</taxon>
        <taxon>Pseudomonadati</taxon>
        <taxon>Pseudomonadota</taxon>
        <taxon>Betaproteobacteria</taxon>
        <taxon>Burkholderiales</taxon>
        <taxon>Comamonadaceae</taxon>
        <taxon>Paracidovorax</taxon>
    </lineage>
</organism>
<accession>A0A1G7FHK5</accession>
<dbReference type="PANTHER" id="PTHR22726:SF24">
    <property type="entry name" value="M48 FAMILY METALLOPEPTIDASE"/>
    <property type="match status" value="1"/>
</dbReference>
<keyword evidence="8" id="KW-0472">Membrane</keyword>
<dbReference type="InterPro" id="IPR055518">
    <property type="entry name" value="DUF7092"/>
</dbReference>
<dbReference type="InterPro" id="IPR001915">
    <property type="entry name" value="Peptidase_M48"/>
</dbReference>
<keyword evidence="2" id="KW-0479">Metal-binding</keyword>
<feature type="compositionally biased region" description="Basic and acidic residues" evidence="7">
    <location>
        <begin position="402"/>
        <end position="414"/>
    </location>
</feature>
<evidence type="ECO:0000259" key="9">
    <source>
        <dbReference type="Pfam" id="PF01435"/>
    </source>
</evidence>
<evidence type="ECO:0000256" key="2">
    <source>
        <dbReference type="ARBA" id="ARBA00022723"/>
    </source>
</evidence>
<feature type="domain" description="Peptidase M48" evidence="9">
    <location>
        <begin position="184"/>
        <end position="406"/>
    </location>
</feature>
<sequence>MADLSAPPATGPAAEATALVPARWYDGLSSKGQPALVSLTAGARGPTLTLHPLAPAGAPPRVFGFRDVDWPEAWSAGRPPARVVVDLRDHGSLEIEAVDAWQAAMRSAGHRPGIAQRMQTRWTVLVTMVLASVLALVLFYRYGTPWAATQLTRHVPIGWETALSDNAMRRMDDGTLKPSQLPAARQAQLRERFDALAVQSRGLPARYGGYTPRLQLEFRQGMGANAFALPGGRVVMTDGLAQAATRNGLSDDALVGVLAHEIGHVVHRHTTRTVVEQGVLNIGLGLALGDVSGLLSTGGALLTGLAYSRDHEREADCYAIALMGQARLPTAPMADLLLAIAHDEDEKHAGKGGKAQTPADGKDKTGGTATEPAPRRSPGVEPGGEGLLSLLSSHPGTVQRATELREGRAPHCAR</sequence>
<evidence type="ECO:0000256" key="5">
    <source>
        <dbReference type="ARBA" id="ARBA00023049"/>
    </source>
</evidence>